<evidence type="ECO:0000256" key="1">
    <source>
        <dbReference type="SAM" id="MobiDB-lite"/>
    </source>
</evidence>
<protein>
    <submittedName>
        <fullName evidence="3">Uncharacterized protein</fullName>
    </submittedName>
</protein>
<dbReference type="EMBL" id="CAJNXB010001067">
    <property type="protein sequence ID" value="CAF3127536.1"/>
    <property type="molecule type" value="Genomic_DNA"/>
</dbReference>
<accession>A0A820QAC9</accession>
<keyword evidence="4" id="KW-1185">Reference proteome</keyword>
<dbReference type="EMBL" id="CAJOBP010003848">
    <property type="protein sequence ID" value="CAF4420953.1"/>
    <property type="molecule type" value="Genomic_DNA"/>
</dbReference>
<comment type="caution">
    <text evidence="3">The sequence shown here is derived from an EMBL/GenBank/DDBJ whole genome shotgun (WGS) entry which is preliminary data.</text>
</comment>
<dbReference type="AlphaFoldDB" id="A0A820QAC9"/>
<gene>
    <name evidence="2" type="ORF">TIS948_LOCUS8346</name>
    <name evidence="3" type="ORF">UJA718_LOCUS20566</name>
</gene>
<feature type="region of interest" description="Disordered" evidence="1">
    <location>
        <begin position="122"/>
        <end position="169"/>
    </location>
</feature>
<dbReference type="Proteomes" id="UP000663873">
    <property type="component" value="Unassembled WGS sequence"/>
</dbReference>
<reference evidence="3" key="1">
    <citation type="submission" date="2021-02" db="EMBL/GenBank/DDBJ databases">
        <authorList>
            <person name="Nowell W R."/>
        </authorList>
    </citation>
    <scope>NUCLEOTIDE SEQUENCE</scope>
</reference>
<evidence type="ECO:0000313" key="2">
    <source>
        <dbReference type="EMBL" id="CAF3127536.1"/>
    </source>
</evidence>
<name>A0A820QAC9_9BILA</name>
<dbReference type="Proteomes" id="UP000663825">
    <property type="component" value="Unassembled WGS sequence"/>
</dbReference>
<proteinExistence type="predicted"/>
<sequence length="169" mass="19009">YKQDAFEDDSHSLSLQTQMTYNKTSSLIDFAKNKYECINLIDQFQEREEYESDIYYTDDALNESNCSISILATGTFPRCQSTSSISYDSFTQSNVLRVSTPNQANNFLDDYIIQQTTEPTQKDMIKNGSSGSIDRQVPPTPSTGQSDYASSSPISSNSTRRQRKSPIDA</sequence>
<feature type="compositionally biased region" description="Low complexity" evidence="1">
    <location>
        <begin position="146"/>
        <end position="158"/>
    </location>
</feature>
<feature type="compositionally biased region" description="Basic residues" evidence="1">
    <location>
        <begin position="160"/>
        <end position="169"/>
    </location>
</feature>
<evidence type="ECO:0000313" key="4">
    <source>
        <dbReference type="Proteomes" id="UP000663873"/>
    </source>
</evidence>
<dbReference type="OrthoDB" id="10401428at2759"/>
<evidence type="ECO:0000313" key="3">
    <source>
        <dbReference type="EMBL" id="CAF4420953.1"/>
    </source>
</evidence>
<organism evidence="3 4">
    <name type="scientific">Rotaria socialis</name>
    <dbReference type="NCBI Taxonomy" id="392032"/>
    <lineage>
        <taxon>Eukaryota</taxon>
        <taxon>Metazoa</taxon>
        <taxon>Spiralia</taxon>
        <taxon>Gnathifera</taxon>
        <taxon>Rotifera</taxon>
        <taxon>Eurotatoria</taxon>
        <taxon>Bdelloidea</taxon>
        <taxon>Philodinida</taxon>
        <taxon>Philodinidae</taxon>
        <taxon>Rotaria</taxon>
    </lineage>
</organism>
<feature type="non-terminal residue" evidence="3">
    <location>
        <position position="1"/>
    </location>
</feature>